<reference evidence="4 5" key="1">
    <citation type="submission" date="2024-03" db="EMBL/GenBank/DDBJ databases">
        <title>The genome assembly and annotation of the cricket Gryllus longicercus Weissman &amp; Gray.</title>
        <authorList>
            <person name="Szrajer S."/>
            <person name="Gray D."/>
            <person name="Ylla G."/>
        </authorList>
    </citation>
    <scope>NUCLEOTIDE SEQUENCE [LARGE SCALE GENOMIC DNA]</scope>
    <source>
        <strain evidence="4">DAG 2021-001</strain>
        <tissue evidence="4">Whole body minus gut</tissue>
    </source>
</reference>
<comment type="similarity">
    <text evidence="1">Belongs to the sulfotransferase 1 family.</text>
</comment>
<dbReference type="Proteomes" id="UP001378592">
    <property type="component" value="Unassembled WGS sequence"/>
</dbReference>
<dbReference type="GO" id="GO:0008146">
    <property type="term" value="F:sulfotransferase activity"/>
    <property type="evidence" value="ECO:0007669"/>
    <property type="project" value="InterPro"/>
</dbReference>
<comment type="caution">
    <text evidence="4">The sequence shown here is derived from an EMBL/GenBank/DDBJ whole genome shotgun (WGS) entry which is preliminary data.</text>
</comment>
<feature type="domain" description="Sulfotransferase" evidence="3">
    <location>
        <begin position="58"/>
        <end position="314"/>
    </location>
</feature>
<name>A0AAN9V7B4_9ORTH</name>
<protein>
    <recommendedName>
        <fullName evidence="3">Sulfotransferase domain-containing protein</fullName>
    </recommendedName>
</protein>
<dbReference type="InterPro" id="IPR027417">
    <property type="entry name" value="P-loop_NTPase"/>
</dbReference>
<proteinExistence type="inferred from homology"/>
<sequence length="325" mass="37428">MSVTLEDYSSPWAEKINANCKNKDFYLATLKAYPSGCVVTEGYRPLAEGIANFDVREDDIWVVTYPKCGTTWTQEMVWLIANNCDFEGARKVLLNERFPFIEFGMITADTGIEGDTFATAKNMQPPRFIKSHLPKGLLPKELWTKKPKIVYVSRDPKDVALSFYHHYKLMNGYKGSVEDYLEAFMNDALVYSPFWGHILDFWKLRHEPNVLFNTYEEMKQDLPSVIRRTARFLGRSLTEEQVAALTDHLSFAKMRENYSVNKEEGMTILRQMNGLPDSHRFIRQGSSGGWRKEMTEAMALRFDKWTEEATTGTGYKVGVSGHKNF</sequence>
<dbReference type="SUPFAM" id="SSF52540">
    <property type="entry name" value="P-loop containing nucleoside triphosphate hydrolases"/>
    <property type="match status" value="1"/>
</dbReference>
<dbReference type="EMBL" id="JAZDUA010000572">
    <property type="protein sequence ID" value="KAK7790985.1"/>
    <property type="molecule type" value="Genomic_DNA"/>
</dbReference>
<dbReference type="Pfam" id="PF00685">
    <property type="entry name" value="Sulfotransfer_1"/>
    <property type="match status" value="1"/>
</dbReference>
<accession>A0AAN9V7B4</accession>
<dbReference type="AlphaFoldDB" id="A0AAN9V7B4"/>
<evidence type="ECO:0000259" key="3">
    <source>
        <dbReference type="Pfam" id="PF00685"/>
    </source>
</evidence>
<evidence type="ECO:0000256" key="1">
    <source>
        <dbReference type="ARBA" id="ARBA00005771"/>
    </source>
</evidence>
<gene>
    <name evidence="4" type="ORF">R5R35_011576</name>
</gene>
<organism evidence="4 5">
    <name type="scientific">Gryllus longicercus</name>
    <dbReference type="NCBI Taxonomy" id="2509291"/>
    <lineage>
        <taxon>Eukaryota</taxon>
        <taxon>Metazoa</taxon>
        <taxon>Ecdysozoa</taxon>
        <taxon>Arthropoda</taxon>
        <taxon>Hexapoda</taxon>
        <taxon>Insecta</taxon>
        <taxon>Pterygota</taxon>
        <taxon>Neoptera</taxon>
        <taxon>Polyneoptera</taxon>
        <taxon>Orthoptera</taxon>
        <taxon>Ensifera</taxon>
        <taxon>Gryllidea</taxon>
        <taxon>Grylloidea</taxon>
        <taxon>Gryllidae</taxon>
        <taxon>Gryllinae</taxon>
        <taxon>Gryllus</taxon>
    </lineage>
</organism>
<dbReference type="Gene3D" id="3.40.50.300">
    <property type="entry name" value="P-loop containing nucleotide triphosphate hydrolases"/>
    <property type="match status" value="1"/>
</dbReference>
<keyword evidence="5" id="KW-1185">Reference proteome</keyword>
<dbReference type="PANTHER" id="PTHR11783">
    <property type="entry name" value="SULFOTRANSFERASE SULT"/>
    <property type="match status" value="1"/>
</dbReference>
<evidence type="ECO:0000313" key="4">
    <source>
        <dbReference type="EMBL" id="KAK7790985.1"/>
    </source>
</evidence>
<keyword evidence="2" id="KW-0808">Transferase</keyword>
<evidence type="ECO:0000256" key="2">
    <source>
        <dbReference type="ARBA" id="ARBA00022679"/>
    </source>
</evidence>
<dbReference type="InterPro" id="IPR000863">
    <property type="entry name" value="Sulfotransferase_dom"/>
</dbReference>
<evidence type="ECO:0000313" key="5">
    <source>
        <dbReference type="Proteomes" id="UP001378592"/>
    </source>
</evidence>